<dbReference type="STRING" id="115783.SAMN02745119_00993"/>
<organism evidence="1 2">
    <name type="scientific">Trichlorobacter thiogenes</name>
    <dbReference type="NCBI Taxonomy" id="115783"/>
    <lineage>
        <taxon>Bacteria</taxon>
        <taxon>Pseudomonadati</taxon>
        <taxon>Thermodesulfobacteriota</taxon>
        <taxon>Desulfuromonadia</taxon>
        <taxon>Geobacterales</taxon>
        <taxon>Geobacteraceae</taxon>
        <taxon>Trichlorobacter</taxon>
    </lineage>
</organism>
<dbReference type="PROSITE" id="PS51257">
    <property type="entry name" value="PROKAR_LIPOPROTEIN"/>
    <property type="match status" value="1"/>
</dbReference>
<gene>
    <name evidence="1" type="ORF">SAMN02745119_00993</name>
</gene>
<proteinExistence type="predicted"/>
<reference evidence="2" key="1">
    <citation type="submission" date="2017-02" db="EMBL/GenBank/DDBJ databases">
        <authorList>
            <person name="Varghese N."/>
            <person name="Submissions S."/>
        </authorList>
    </citation>
    <scope>NUCLEOTIDE SEQUENCE [LARGE SCALE GENOMIC DNA]</scope>
    <source>
        <strain evidence="2">ATCC BAA-34</strain>
    </source>
</reference>
<dbReference type="Proteomes" id="UP000190102">
    <property type="component" value="Unassembled WGS sequence"/>
</dbReference>
<dbReference type="AlphaFoldDB" id="A0A1T4LPN6"/>
<dbReference type="OrthoDB" id="9895280at2"/>
<keyword evidence="2" id="KW-1185">Reference proteome</keyword>
<name>A0A1T4LPN6_9BACT</name>
<evidence type="ECO:0000313" key="2">
    <source>
        <dbReference type="Proteomes" id="UP000190102"/>
    </source>
</evidence>
<accession>A0A1T4LPN6</accession>
<evidence type="ECO:0000313" key="1">
    <source>
        <dbReference type="EMBL" id="SJZ56655.1"/>
    </source>
</evidence>
<dbReference type="EMBL" id="FUWR01000003">
    <property type="protein sequence ID" value="SJZ56655.1"/>
    <property type="molecule type" value="Genomic_DNA"/>
</dbReference>
<dbReference type="RefSeq" id="WP_078789271.1">
    <property type="nucleotide sequence ID" value="NZ_FUWR01000003.1"/>
</dbReference>
<protein>
    <recommendedName>
        <fullName evidence="3">Lipoprotein</fullName>
    </recommendedName>
</protein>
<evidence type="ECO:0008006" key="3">
    <source>
        <dbReference type="Google" id="ProtNLM"/>
    </source>
</evidence>
<sequence>MTRSYVSTARALLFFSAAVVILLASGCASPSYVWYQGGKDRAAFAKDNLECEEESALYAKHLDKRGDKEVISARMKECMGLRGYVKVLEQDVPQGMEKF</sequence>